<organism evidence="2 3">
    <name type="scientific">Mobiluncus curtisii</name>
    <dbReference type="NCBI Taxonomy" id="2051"/>
    <lineage>
        <taxon>Bacteria</taxon>
        <taxon>Bacillati</taxon>
        <taxon>Actinomycetota</taxon>
        <taxon>Actinomycetes</taxon>
        <taxon>Actinomycetales</taxon>
        <taxon>Actinomycetaceae</taxon>
        <taxon>Mobiluncus</taxon>
    </lineage>
</organism>
<keyword evidence="1" id="KW-0732">Signal</keyword>
<feature type="signal peptide" evidence="1">
    <location>
        <begin position="1"/>
        <end position="26"/>
    </location>
</feature>
<sequence length="184" mass="18906">MKFVSSMVAGIGITAMVLTSVSQVTAVPASASPRSLTSVNNTASVNGFTLWTGTQGRKIQQIGGSLRLVLAPGDTVEITPNGMNALWNNREGVTLVSFDAKIMFSSDKASIKFDENSSTLYAVTHDENSDGSGTRYGCANKWVAWGWTVAWTGLVCVPFGIATGGVGGFACGAAGGAIGTAISC</sequence>
<gene>
    <name evidence="2" type="ORF">NCTC11820_01755</name>
</gene>
<dbReference type="AlphaFoldDB" id="A0A2X2YNR2"/>
<name>A0A2X2YNR2_9ACTO</name>
<dbReference type="Proteomes" id="UP000250245">
    <property type="component" value="Unassembled WGS sequence"/>
</dbReference>
<proteinExistence type="predicted"/>
<feature type="chain" id="PRO_5038663737" evidence="1">
    <location>
        <begin position="27"/>
        <end position="184"/>
    </location>
</feature>
<protein>
    <submittedName>
        <fullName evidence="2">Uncharacterized protein</fullName>
    </submittedName>
</protein>
<accession>A0A2X2YNR2</accession>
<evidence type="ECO:0000313" key="2">
    <source>
        <dbReference type="EMBL" id="SQB65684.1"/>
    </source>
</evidence>
<dbReference type="RefSeq" id="WP_004007660.1">
    <property type="nucleotide sequence ID" value="NZ_CP068112.1"/>
</dbReference>
<reference evidence="2 3" key="1">
    <citation type="submission" date="2018-06" db="EMBL/GenBank/DDBJ databases">
        <authorList>
            <consortium name="Pathogen Informatics"/>
            <person name="Doyle S."/>
        </authorList>
    </citation>
    <scope>NUCLEOTIDE SEQUENCE [LARGE SCALE GENOMIC DNA]</scope>
    <source>
        <strain evidence="2 3">NCTC11820</strain>
    </source>
</reference>
<dbReference type="EMBL" id="UASJ01000001">
    <property type="protein sequence ID" value="SQB65684.1"/>
    <property type="molecule type" value="Genomic_DNA"/>
</dbReference>
<evidence type="ECO:0000256" key="1">
    <source>
        <dbReference type="SAM" id="SignalP"/>
    </source>
</evidence>
<evidence type="ECO:0000313" key="3">
    <source>
        <dbReference type="Proteomes" id="UP000250245"/>
    </source>
</evidence>